<dbReference type="PANTHER" id="PTHR23278">
    <property type="entry name" value="SIDESTEP PROTEIN"/>
    <property type="match status" value="1"/>
</dbReference>
<organism evidence="6 7">
    <name type="scientific">Mythimna separata</name>
    <name type="common">Oriental armyworm</name>
    <name type="synonym">Pseudaletia separata</name>
    <dbReference type="NCBI Taxonomy" id="271217"/>
    <lineage>
        <taxon>Eukaryota</taxon>
        <taxon>Metazoa</taxon>
        <taxon>Ecdysozoa</taxon>
        <taxon>Arthropoda</taxon>
        <taxon>Hexapoda</taxon>
        <taxon>Insecta</taxon>
        <taxon>Pterygota</taxon>
        <taxon>Neoptera</taxon>
        <taxon>Endopterygota</taxon>
        <taxon>Lepidoptera</taxon>
        <taxon>Glossata</taxon>
        <taxon>Ditrysia</taxon>
        <taxon>Noctuoidea</taxon>
        <taxon>Noctuidae</taxon>
        <taxon>Noctuinae</taxon>
        <taxon>Hadenini</taxon>
        <taxon>Mythimna</taxon>
    </lineage>
</organism>
<comment type="caution">
    <text evidence="6">The sequence shown here is derived from an EMBL/GenBank/DDBJ whole genome shotgun (WGS) entry which is preliminary data.</text>
</comment>
<proteinExistence type="predicted"/>
<sequence length="1084" mass="117937">MAKIPTAHAQGVLGKKAALPCDIQPLAAEDHVSMVLWFKETDGEPLYSYDVRGRLATQPKLWSSTSGFGTRAYFRAAANPAVLFVDSVVSTDAGVYRCRVDFKNSPTRNLRVNFTVITPPNRPTIMDAKTRSHTRLLEPYNEGDTLELACECFGGDPRPRLTWYLENTVIDDSFEQRPDGVTVNTLTFPNVGRQHLNARLVCQASNTNLAAPEAKLLILDINLRPLSVQILNKRSQLSADRNYEVECRAVGSRPEAQVTWWKAGRQLKRSAKNFSDNNATVSTLNLVPMAEDHEKYLVCRAENPRVPNAVIEDRWFLNVQYVPIVTLKLGSNLNPSYIKEGDGVYFECSVKANPKAKKLTWYKGVKEIQHNASAGVILSDQSLVLQSVTRSAAGDYSCLAYNNEGSATSNPVSLQINYAPMCKTLNEGEVYGALKMETVVLQCVVDSSPPPTYFSWFFNSSGEQTEISPSLYTAYGNTSTLRYTPTTDMDFGTVLCSATNSVGKQEAPCLYKLVAAAGNPTALQNCSVVNQSSDTLLVECLEGFDGGLPQVFYMEVLELPSLMSANLLCGELDTLLVECLEGFDGGLPQVFYMEVLELPSLMPAELLSGDPELRHSAGGVSRRLRRRYAAGVLHGSAGAALSDGKYYHSLQNCSVVNQSSDTLLVECLEGFDGGLPQVFYMEVLELPSLMVSATTTLQNCSVVTQSSDTLLVECLEDFDEELLSGEPELRHSAGGVSGGLRRRPATGVLHGSAGTALSDGKCYHNAAELLSGEPELRYSAGGVSGGLQRRPATGILHGGAGATLSDSKCYHSLQNCSVVNQSSDTLLVECLEGFNGGLPQVFYMEVLELPSLMVRANVSSNHTPTFEVFDLDSRSSYTLVLYAANAKGRSEEVTLYTVAIRPPDKYTGVSTSIPLSPMLVSLLSVAALLCTGVCGVITALYRRHAARRHDIDKHPPSTNALYMEQSVESLSKQDNLNTYCGSPKLDYCSQYELKMEGSGEDTDPDIIPCHYDKKPIGDYNKLSTPGLDSDPHRIFSDRTILPASASSVSICVVNRGVTARSADIAAARRPEVVTTARKVRESCI</sequence>
<dbReference type="InterPro" id="IPR013783">
    <property type="entry name" value="Ig-like_fold"/>
</dbReference>
<feature type="domain" description="Ig-like" evidence="5">
    <location>
        <begin position="225"/>
        <end position="312"/>
    </location>
</feature>
<dbReference type="SMART" id="SM00409">
    <property type="entry name" value="IG"/>
    <property type="match status" value="5"/>
</dbReference>
<dbReference type="GO" id="GO:0016020">
    <property type="term" value="C:membrane"/>
    <property type="evidence" value="ECO:0007669"/>
    <property type="project" value="UniProtKB-SubCell"/>
</dbReference>
<reference evidence="6" key="1">
    <citation type="submission" date="2023-03" db="EMBL/GenBank/DDBJ databases">
        <title>Chromosome-level genomes of two armyworms, Mythimna separata and Mythimna loreyi, provide insights into the biosynthesis and reception of sex pheromones.</title>
        <authorList>
            <person name="Zhao H."/>
        </authorList>
    </citation>
    <scope>NUCLEOTIDE SEQUENCE</scope>
    <source>
        <strain evidence="6">BeijingLab</strain>
        <tissue evidence="6">Pupa</tissue>
    </source>
</reference>
<dbReference type="InterPro" id="IPR036179">
    <property type="entry name" value="Ig-like_dom_sf"/>
</dbReference>
<dbReference type="SUPFAM" id="SSF48726">
    <property type="entry name" value="Immunoglobulin"/>
    <property type="match status" value="5"/>
</dbReference>
<evidence type="ECO:0000313" key="6">
    <source>
        <dbReference type="EMBL" id="KAJ8724190.1"/>
    </source>
</evidence>
<dbReference type="Pfam" id="PF13927">
    <property type="entry name" value="Ig_3"/>
    <property type="match status" value="3"/>
</dbReference>
<keyword evidence="4" id="KW-1133">Transmembrane helix</keyword>
<dbReference type="Proteomes" id="UP001231518">
    <property type="component" value="Chromosome 20"/>
</dbReference>
<evidence type="ECO:0000259" key="5">
    <source>
        <dbReference type="PROSITE" id="PS50835"/>
    </source>
</evidence>
<feature type="domain" description="Ig-like" evidence="5">
    <location>
        <begin position="123"/>
        <end position="218"/>
    </location>
</feature>
<keyword evidence="7" id="KW-1185">Reference proteome</keyword>
<keyword evidence="4" id="KW-0812">Transmembrane</keyword>
<evidence type="ECO:0000256" key="3">
    <source>
        <dbReference type="ARBA" id="ARBA00023157"/>
    </source>
</evidence>
<dbReference type="InterPro" id="IPR013162">
    <property type="entry name" value="CD80_C2-set"/>
</dbReference>
<keyword evidence="3" id="KW-1015">Disulfide bond</keyword>
<evidence type="ECO:0000256" key="4">
    <source>
        <dbReference type="SAM" id="Phobius"/>
    </source>
</evidence>
<dbReference type="CDD" id="cd00096">
    <property type="entry name" value="Ig"/>
    <property type="match status" value="1"/>
</dbReference>
<protein>
    <recommendedName>
        <fullName evidence="5">Ig-like domain-containing protein</fullName>
    </recommendedName>
</protein>
<name>A0AAD8DVG2_MYTSE</name>
<dbReference type="Pfam" id="PF08205">
    <property type="entry name" value="C2-set_2"/>
    <property type="match status" value="1"/>
</dbReference>
<evidence type="ECO:0000313" key="7">
    <source>
        <dbReference type="Proteomes" id="UP001231518"/>
    </source>
</evidence>
<dbReference type="InterPro" id="IPR003598">
    <property type="entry name" value="Ig_sub2"/>
</dbReference>
<evidence type="ECO:0000256" key="2">
    <source>
        <dbReference type="ARBA" id="ARBA00023136"/>
    </source>
</evidence>
<feature type="domain" description="Ig-like" evidence="5">
    <location>
        <begin position="323"/>
        <end position="413"/>
    </location>
</feature>
<feature type="domain" description="Ig-like" evidence="5">
    <location>
        <begin position="420"/>
        <end position="501"/>
    </location>
</feature>
<dbReference type="InterPro" id="IPR007110">
    <property type="entry name" value="Ig-like_dom"/>
</dbReference>
<feature type="transmembrane region" description="Helical" evidence="4">
    <location>
        <begin position="918"/>
        <end position="941"/>
    </location>
</feature>
<dbReference type="EMBL" id="JARGEI010000011">
    <property type="protein sequence ID" value="KAJ8724190.1"/>
    <property type="molecule type" value="Genomic_DNA"/>
</dbReference>
<dbReference type="AlphaFoldDB" id="A0AAD8DVG2"/>
<dbReference type="InterPro" id="IPR003599">
    <property type="entry name" value="Ig_sub"/>
</dbReference>
<feature type="domain" description="Ig-like" evidence="5">
    <location>
        <begin position="1"/>
        <end position="115"/>
    </location>
</feature>
<dbReference type="Gene3D" id="2.60.40.10">
    <property type="entry name" value="Immunoglobulins"/>
    <property type="match status" value="5"/>
</dbReference>
<keyword evidence="2 4" id="KW-0472">Membrane</keyword>
<evidence type="ECO:0000256" key="1">
    <source>
        <dbReference type="ARBA" id="ARBA00004167"/>
    </source>
</evidence>
<gene>
    <name evidence="6" type="ORF">PYW07_008170</name>
</gene>
<comment type="subcellular location">
    <subcellularLocation>
        <location evidence="1">Membrane</location>
        <topology evidence="1">Single-pass membrane protein</topology>
    </subcellularLocation>
</comment>
<accession>A0AAD8DVG2</accession>
<dbReference type="SMART" id="SM00408">
    <property type="entry name" value="IGc2"/>
    <property type="match status" value="5"/>
</dbReference>
<dbReference type="PROSITE" id="PS50835">
    <property type="entry name" value="IG_LIKE"/>
    <property type="match status" value="5"/>
</dbReference>
<dbReference type="PANTHER" id="PTHR23278:SF28">
    <property type="entry name" value="SIDESTEP IV, ISOFORM C"/>
    <property type="match status" value="1"/>
</dbReference>